<dbReference type="Gramene" id="KFK22490">
    <property type="protein sequence ID" value="KFK22490"/>
    <property type="gene ID" value="AALP_AAs53838U000100"/>
</dbReference>
<evidence type="ECO:0000313" key="1">
    <source>
        <dbReference type="EMBL" id="KFK22490.1"/>
    </source>
</evidence>
<reference evidence="2" key="1">
    <citation type="journal article" date="2015" name="Nat. Plants">
        <title>Genome expansion of Arabis alpina linked with retrotransposition and reduced symmetric DNA methylation.</title>
        <authorList>
            <person name="Willing E.M."/>
            <person name="Rawat V."/>
            <person name="Mandakova T."/>
            <person name="Maumus F."/>
            <person name="James G.V."/>
            <person name="Nordstroem K.J."/>
            <person name="Becker C."/>
            <person name="Warthmann N."/>
            <person name="Chica C."/>
            <person name="Szarzynska B."/>
            <person name="Zytnicki M."/>
            <person name="Albani M.C."/>
            <person name="Kiefer C."/>
            <person name="Bergonzi S."/>
            <person name="Castaings L."/>
            <person name="Mateos J.L."/>
            <person name="Berns M.C."/>
            <person name="Bujdoso N."/>
            <person name="Piofczyk T."/>
            <person name="de Lorenzo L."/>
            <person name="Barrero-Sicilia C."/>
            <person name="Mateos I."/>
            <person name="Piednoel M."/>
            <person name="Hagmann J."/>
            <person name="Chen-Min-Tao R."/>
            <person name="Iglesias-Fernandez R."/>
            <person name="Schuster S.C."/>
            <person name="Alonso-Blanco C."/>
            <person name="Roudier F."/>
            <person name="Carbonero P."/>
            <person name="Paz-Ares J."/>
            <person name="Davis S.J."/>
            <person name="Pecinka A."/>
            <person name="Quesneville H."/>
            <person name="Colot V."/>
            <person name="Lysak M.A."/>
            <person name="Weigel D."/>
            <person name="Coupland G."/>
            <person name="Schneeberger K."/>
        </authorList>
    </citation>
    <scope>NUCLEOTIDE SEQUENCE [LARGE SCALE GENOMIC DNA]</scope>
    <source>
        <strain evidence="2">cv. Pajares</strain>
    </source>
</reference>
<dbReference type="AlphaFoldDB" id="A0A087FXY8"/>
<organism evidence="1 2">
    <name type="scientific">Arabis alpina</name>
    <name type="common">Alpine rock-cress</name>
    <dbReference type="NCBI Taxonomy" id="50452"/>
    <lineage>
        <taxon>Eukaryota</taxon>
        <taxon>Viridiplantae</taxon>
        <taxon>Streptophyta</taxon>
        <taxon>Embryophyta</taxon>
        <taxon>Tracheophyta</taxon>
        <taxon>Spermatophyta</taxon>
        <taxon>Magnoliopsida</taxon>
        <taxon>eudicotyledons</taxon>
        <taxon>Gunneridae</taxon>
        <taxon>Pentapetalae</taxon>
        <taxon>rosids</taxon>
        <taxon>malvids</taxon>
        <taxon>Brassicales</taxon>
        <taxon>Brassicaceae</taxon>
        <taxon>Arabideae</taxon>
        <taxon>Arabis</taxon>
    </lineage>
</organism>
<sequence>MRLKSVCILVLRFFIPYPIVCRSRAMSLGGCGK</sequence>
<dbReference type="Proteomes" id="UP000029120">
    <property type="component" value="Unassembled WGS sequence"/>
</dbReference>
<evidence type="ECO:0000313" key="2">
    <source>
        <dbReference type="Proteomes" id="UP000029120"/>
    </source>
</evidence>
<accession>A0A087FXY8</accession>
<gene>
    <name evidence="1" type="ORF">AALP_AAs53838U000100</name>
</gene>
<proteinExistence type="predicted"/>
<dbReference type="EMBL" id="KL988682">
    <property type="protein sequence ID" value="KFK22490.1"/>
    <property type="molecule type" value="Genomic_DNA"/>
</dbReference>
<name>A0A087FXY8_ARAAL</name>
<keyword evidence="2" id="KW-1185">Reference proteome</keyword>
<protein>
    <submittedName>
        <fullName evidence="1">Uncharacterized protein</fullName>
    </submittedName>
</protein>